<dbReference type="SUPFAM" id="SSF55874">
    <property type="entry name" value="ATPase domain of HSP90 chaperone/DNA topoisomerase II/histidine kinase"/>
    <property type="match status" value="1"/>
</dbReference>
<evidence type="ECO:0000256" key="2">
    <source>
        <dbReference type="ARBA" id="ARBA00012438"/>
    </source>
</evidence>
<dbReference type="SMART" id="SM00448">
    <property type="entry name" value="REC"/>
    <property type="match status" value="1"/>
</dbReference>
<dbReference type="EC" id="2.7.13.3" evidence="2"/>
<dbReference type="Gene3D" id="1.10.287.130">
    <property type="match status" value="1"/>
</dbReference>
<evidence type="ECO:0000259" key="14">
    <source>
        <dbReference type="PROSITE" id="PS01124"/>
    </source>
</evidence>
<dbReference type="Pfam" id="PF00072">
    <property type="entry name" value="Response_reg"/>
    <property type="match status" value="1"/>
</dbReference>
<keyword evidence="13" id="KW-0812">Transmembrane</keyword>
<keyword evidence="13" id="KW-0472">Membrane</keyword>
<dbReference type="PROSITE" id="PS50109">
    <property type="entry name" value="HIS_KIN"/>
    <property type="match status" value="1"/>
</dbReference>
<dbReference type="FunFam" id="3.30.565.10:FF:000037">
    <property type="entry name" value="Hybrid sensor histidine kinase/response regulator"/>
    <property type="match status" value="1"/>
</dbReference>
<keyword evidence="7" id="KW-0067">ATP-binding</keyword>
<dbReference type="GO" id="GO:0003700">
    <property type="term" value="F:DNA-binding transcription factor activity"/>
    <property type="evidence" value="ECO:0007669"/>
    <property type="project" value="InterPro"/>
</dbReference>
<dbReference type="SUPFAM" id="SSF52172">
    <property type="entry name" value="CheY-like"/>
    <property type="match status" value="1"/>
</dbReference>
<evidence type="ECO:0000256" key="11">
    <source>
        <dbReference type="ARBA" id="ARBA00023163"/>
    </source>
</evidence>
<evidence type="ECO:0000256" key="5">
    <source>
        <dbReference type="ARBA" id="ARBA00022741"/>
    </source>
</evidence>
<name>A0A2U2B5W3_9BACT</name>
<dbReference type="InterPro" id="IPR018060">
    <property type="entry name" value="HTH_AraC"/>
</dbReference>
<evidence type="ECO:0000256" key="13">
    <source>
        <dbReference type="SAM" id="Phobius"/>
    </source>
</evidence>
<dbReference type="InterPro" id="IPR036890">
    <property type="entry name" value="HATPase_C_sf"/>
</dbReference>
<reference evidence="17 18" key="1">
    <citation type="submission" date="2018-05" db="EMBL/GenBank/DDBJ databases">
        <title>Marinilabilia rubrum sp. nov., isolated from saltern sediment.</title>
        <authorList>
            <person name="Zhang R."/>
        </authorList>
    </citation>
    <scope>NUCLEOTIDE SEQUENCE [LARGE SCALE GENOMIC DNA]</scope>
    <source>
        <strain evidence="17 18">WTE16</strain>
    </source>
</reference>
<evidence type="ECO:0000256" key="12">
    <source>
        <dbReference type="PROSITE-ProRule" id="PRU00169"/>
    </source>
</evidence>
<dbReference type="Gene3D" id="1.10.10.60">
    <property type="entry name" value="Homeodomain-like"/>
    <property type="match status" value="1"/>
</dbReference>
<dbReference type="InterPro" id="IPR013783">
    <property type="entry name" value="Ig-like_fold"/>
</dbReference>
<feature type="transmembrane region" description="Helical" evidence="13">
    <location>
        <begin position="812"/>
        <end position="830"/>
    </location>
</feature>
<dbReference type="InterPro" id="IPR011006">
    <property type="entry name" value="CheY-like_superfamily"/>
</dbReference>
<comment type="caution">
    <text evidence="17">The sequence shown here is derived from an EMBL/GenBank/DDBJ whole genome shotgun (WGS) entry which is preliminary data.</text>
</comment>
<feature type="domain" description="HTH araC/xylS-type" evidence="14">
    <location>
        <begin position="1276"/>
        <end position="1375"/>
    </location>
</feature>
<dbReference type="SUPFAM" id="SSF47384">
    <property type="entry name" value="Homodimeric domain of signal transducing histidine kinase"/>
    <property type="match status" value="1"/>
</dbReference>
<evidence type="ECO:0000256" key="7">
    <source>
        <dbReference type="ARBA" id="ARBA00022840"/>
    </source>
</evidence>
<feature type="domain" description="Histidine kinase" evidence="15">
    <location>
        <begin position="866"/>
        <end position="1084"/>
    </location>
</feature>
<keyword evidence="13" id="KW-1133">Transmembrane helix</keyword>
<protein>
    <recommendedName>
        <fullName evidence="2">histidine kinase</fullName>
        <ecNumber evidence="2">2.7.13.3</ecNumber>
    </recommendedName>
</protein>
<dbReference type="SMART" id="SM00387">
    <property type="entry name" value="HATPase_c"/>
    <property type="match status" value="1"/>
</dbReference>
<dbReference type="OrthoDB" id="993208at2"/>
<evidence type="ECO:0000256" key="6">
    <source>
        <dbReference type="ARBA" id="ARBA00022777"/>
    </source>
</evidence>
<organism evidence="17 18">
    <name type="scientific">Marinilabilia rubra</name>
    <dbReference type="NCBI Taxonomy" id="2162893"/>
    <lineage>
        <taxon>Bacteria</taxon>
        <taxon>Pseudomonadati</taxon>
        <taxon>Bacteroidota</taxon>
        <taxon>Bacteroidia</taxon>
        <taxon>Marinilabiliales</taxon>
        <taxon>Marinilabiliaceae</taxon>
        <taxon>Marinilabilia</taxon>
    </lineage>
</organism>
<dbReference type="InterPro" id="IPR003594">
    <property type="entry name" value="HATPase_dom"/>
</dbReference>
<dbReference type="Pfam" id="PF07495">
    <property type="entry name" value="Y_Y_Y"/>
    <property type="match status" value="1"/>
</dbReference>
<dbReference type="Proteomes" id="UP000244956">
    <property type="component" value="Unassembled WGS sequence"/>
</dbReference>
<dbReference type="InterPro" id="IPR009057">
    <property type="entry name" value="Homeodomain-like_sf"/>
</dbReference>
<accession>A0A2U2B5W3</accession>
<dbReference type="GO" id="GO:0005524">
    <property type="term" value="F:ATP binding"/>
    <property type="evidence" value="ECO:0007669"/>
    <property type="project" value="UniProtKB-KW"/>
</dbReference>
<dbReference type="PANTHER" id="PTHR43547:SF2">
    <property type="entry name" value="HYBRID SIGNAL TRANSDUCTION HISTIDINE KINASE C"/>
    <property type="match status" value="1"/>
</dbReference>
<feature type="modified residue" description="4-aspartylphosphate" evidence="12">
    <location>
        <position position="1178"/>
    </location>
</feature>
<keyword evidence="8" id="KW-0902">Two-component regulatory system</keyword>
<feature type="domain" description="Response regulatory" evidence="16">
    <location>
        <begin position="1130"/>
        <end position="1245"/>
    </location>
</feature>
<keyword evidence="5" id="KW-0547">Nucleotide-binding</keyword>
<dbReference type="InterPro" id="IPR015943">
    <property type="entry name" value="WD40/YVTN_repeat-like_dom_sf"/>
</dbReference>
<evidence type="ECO:0000256" key="10">
    <source>
        <dbReference type="ARBA" id="ARBA00023125"/>
    </source>
</evidence>
<dbReference type="InterPro" id="IPR001789">
    <property type="entry name" value="Sig_transdc_resp-reg_receiver"/>
</dbReference>
<dbReference type="InterPro" id="IPR018062">
    <property type="entry name" value="HTH_AraC-typ_CS"/>
</dbReference>
<dbReference type="InterPro" id="IPR011110">
    <property type="entry name" value="Reg_prop"/>
</dbReference>
<keyword evidence="4" id="KW-0808">Transferase</keyword>
<dbReference type="EMBL" id="QEWP01000014">
    <property type="protein sequence ID" value="PWD98469.1"/>
    <property type="molecule type" value="Genomic_DNA"/>
</dbReference>
<keyword evidence="3 12" id="KW-0597">Phosphoprotein</keyword>
<dbReference type="Gene3D" id="3.30.565.10">
    <property type="entry name" value="Histidine kinase-like ATPase, C-terminal domain"/>
    <property type="match status" value="1"/>
</dbReference>
<dbReference type="CDD" id="cd00082">
    <property type="entry name" value="HisKA"/>
    <property type="match status" value="1"/>
</dbReference>
<gene>
    <name evidence="17" type="ORF">DDZ16_15425</name>
</gene>
<dbReference type="PANTHER" id="PTHR43547">
    <property type="entry name" value="TWO-COMPONENT HISTIDINE KINASE"/>
    <property type="match status" value="1"/>
</dbReference>
<evidence type="ECO:0000256" key="8">
    <source>
        <dbReference type="ARBA" id="ARBA00023012"/>
    </source>
</evidence>
<dbReference type="InterPro" id="IPR005467">
    <property type="entry name" value="His_kinase_dom"/>
</dbReference>
<dbReference type="PROSITE" id="PS50110">
    <property type="entry name" value="RESPONSE_REGULATORY"/>
    <property type="match status" value="1"/>
</dbReference>
<dbReference type="GO" id="GO:0043565">
    <property type="term" value="F:sequence-specific DNA binding"/>
    <property type="evidence" value="ECO:0007669"/>
    <property type="project" value="InterPro"/>
</dbReference>
<evidence type="ECO:0000313" key="18">
    <source>
        <dbReference type="Proteomes" id="UP000244956"/>
    </source>
</evidence>
<dbReference type="SUPFAM" id="SSF46689">
    <property type="entry name" value="Homeodomain-like"/>
    <property type="match status" value="1"/>
</dbReference>
<dbReference type="InterPro" id="IPR004358">
    <property type="entry name" value="Sig_transdc_His_kin-like_C"/>
</dbReference>
<keyword evidence="18" id="KW-1185">Reference proteome</keyword>
<keyword evidence="10" id="KW-0238">DNA-binding</keyword>
<dbReference type="SUPFAM" id="SSF63829">
    <property type="entry name" value="Calcium-dependent phosphotriesterase"/>
    <property type="match status" value="3"/>
</dbReference>
<evidence type="ECO:0000259" key="16">
    <source>
        <dbReference type="PROSITE" id="PS50110"/>
    </source>
</evidence>
<evidence type="ECO:0000259" key="15">
    <source>
        <dbReference type="PROSITE" id="PS50109"/>
    </source>
</evidence>
<evidence type="ECO:0000256" key="9">
    <source>
        <dbReference type="ARBA" id="ARBA00023015"/>
    </source>
</evidence>
<evidence type="ECO:0000256" key="3">
    <source>
        <dbReference type="ARBA" id="ARBA00022553"/>
    </source>
</evidence>
<sequence length="1380" mass="157067">MNQGLVRLTSLMLIMIPLVLNLKAQSHYDIDIISSNHGLPSDEINDVFQDSEGYLWFCTTEGLIRYDGYELKSFSIAHHHSKGLITNSFNKIKEDSKGLLWCATDRGVASLNKVTEQFTFYNTQTKPPFNLSYDVLNTLVIDKDDNIWIGSSGAGVEVLSRESGIIETYNISRQECGMNSNWITNIYIDKSENVWIASWKGALTQINKSTGQINTWTGKDILLNIPHFSPFSMIQGKANEYWLGLWDGGLINFTLQKDSMIVKNHLTYKEDQKSIAGDIIYDLAFDKDSNLWVGTPYGLTMMEQPAHPSPVFYQFRNNIQNRRLSQNEAYSLLCDASGLMWVGTSGGGVNKIDNKIKLFTPYQIPDVFVSRQSQSVSAFTKTPEGELLIGVRSLGFGAYDTKTESFTHYTELIPFNRLPSDLNTVNCFHWDQQGNLWLGTRYSGLIKFNLQTGQYLIINKTTEAYDFPSREIFDIYEDHLGYLWIGTENGLYKIVPFQPEKFSNFSVLRYQYNPNDAGSLSSNRISKILEDHQENLWVATFDHGINRLTSNIRTHYPLIFEQYMANSENGLITDHIITLFEDADKQLWVGSGGGGLFKWDSENSHFIPFNNHVSGNIIYNMEQDAGGNLWIGTNRGLTRMNTDEGQIKSNYFLQENGLQSNIFNKGASYLDNEGNLFIGGNRGFNFFDPLKIKPDSFIPPVVITDIKVMGEPVQSASGPDDPLILNHFKNNISITFAALSFSQPENNKYSVKLEGLEDRWRVMDANTRTLNYANLKPGQYTLKIKGSNSHGYWNPHAEKLFIKVRPAPYKTWWAFTLYFFLFGGIIALIFRMERKNQQVKHALQIEHIERQKSEKLNHFKQGLFANISHEFLTPLNILSCLIDDWRHLRNAPNGKDLSLAERNINRLNRLNQQFLYYSKSEVEQLPLSVASDNLNQFVQNICDNFTPLARKKHIQFYCEIQCPESPVWFDHEKLDIILYNLLSNAFKFTPEEGSVNLQLSLKKEGNQTQALFIVKDSGSGISAEKLNLIFKRFQSFKSKNSNGSGFGIGLALTKSMIEAHKGTLRIDSVPENGTSAFFSIPINKKAFRSDEIVTQKKGHHSESFMQPEIIEEETLLRLKNLHHVFDEKPTVLIVEDNADFRKIIKSNIEKLFSVLEAPNGITAYEMALNRRPDIIISDILMPAMDGLELCRKIKNSQTTTHIPVILLTAKSSDEEKAEGYRAGADSYMSKPFNINTLLARMEALLEQQKRTLNRIEKQKKPATVSKVTTKDDAFLQKARQVIENNLANPDFSVKLLAREVSMSNSMLYRKISDLLNINPNTFIRKTRMLKAAEMIEEGDLTISDVAFKCGFKDVSYFGVTFKKEFGVTPTQYQKKSNGVT</sequence>
<evidence type="ECO:0000256" key="1">
    <source>
        <dbReference type="ARBA" id="ARBA00000085"/>
    </source>
</evidence>
<comment type="catalytic activity">
    <reaction evidence="1">
        <text>ATP + protein L-histidine = ADP + protein N-phospho-L-histidine.</text>
        <dbReference type="EC" id="2.7.13.3"/>
    </reaction>
</comment>
<dbReference type="Gene3D" id="2.60.40.10">
    <property type="entry name" value="Immunoglobulins"/>
    <property type="match status" value="1"/>
</dbReference>
<dbReference type="PROSITE" id="PS00041">
    <property type="entry name" value="HTH_ARAC_FAMILY_1"/>
    <property type="match status" value="1"/>
</dbReference>
<dbReference type="InterPro" id="IPR011123">
    <property type="entry name" value="Y_Y_Y"/>
</dbReference>
<dbReference type="Pfam" id="PF07494">
    <property type="entry name" value="Reg_prop"/>
    <property type="match status" value="5"/>
</dbReference>
<dbReference type="Pfam" id="PF12833">
    <property type="entry name" value="HTH_18"/>
    <property type="match status" value="1"/>
</dbReference>
<dbReference type="SMART" id="SM00388">
    <property type="entry name" value="HisKA"/>
    <property type="match status" value="1"/>
</dbReference>
<dbReference type="PROSITE" id="PS01124">
    <property type="entry name" value="HTH_ARAC_FAMILY_2"/>
    <property type="match status" value="1"/>
</dbReference>
<dbReference type="SMART" id="SM00342">
    <property type="entry name" value="HTH_ARAC"/>
    <property type="match status" value="1"/>
</dbReference>
<dbReference type="GO" id="GO:0000155">
    <property type="term" value="F:phosphorelay sensor kinase activity"/>
    <property type="evidence" value="ECO:0007669"/>
    <property type="project" value="InterPro"/>
</dbReference>
<dbReference type="Gene3D" id="2.130.10.10">
    <property type="entry name" value="YVTN repeat-like/Quinoprotein amine dehydrogenase"/>
    <property type="match status" value="3"/>
</dbReference>
<keyword evidence="6 17" id="KW-0418">Kinase</keyword>
<evidence type="ECO:0000313" key="17">
    <source>
        <dbReference type="EMBL" id="PWD98469.1"/>
    </source>
</evidence>
<dbReference type="PRINTS" id="PR00344">
    <property type="entry name" value="BCTRLSENSOR"/>
</dbReference>
<proteinExistence type="predicted"/>
<keyword evidence="11" id="KW-0804">Transcription</keyword>
<dbReference type="Pfam" id="PF02518">
    <property type="entry name" value="HATPase_c"/>
    <property type="match status" value="1"/>
</dbReference>
<dbReference type="InterPro" id="IPR003661">
    <property type="entry name" value="HisK_dim/P_dom"/>
</dbReference>
<dbReference type="InterPro" id="IPR036097">
    <property type="entry name" value="HisK_dim/P_sf"/>
</dbReference>
<keyword evidence="9" id="KW-0805">Transcription regulation</keyword>
<dbReference type="Gene3D" id="3.40.50.2300">
    <property type="match status" value="1"/>
</dbReference>
<evidence type="ECO:0000256" key="4">
    <source>
        <dbReference type="ARBA" id="ARBA00022679"/>
    </source>
</evidence>